<dbReference type="EnsemblPlants" id="AVESA.00010b.r2.1AG0068930.1">
    <property type="protein sequence ID" value="AVESA.00010b.r2.1AG0068930.1.CDS"/>
    <property type="gene ID" value="AVESA.00010b.r2.1AG0068930"/>
</dbReference>
<reference evidence="1" key="2">
    <citation type="submission" date="2025-09" db="UniProtKB">
        <authorList>
            <consortium name="EnsemblPlants"/>
        </authorList>
    </citation>
    <scope>IDENTIFICATION</scope>
</reference>
<organism evidence="1 2">
    <name type="scientific">Avena sativa</name>
    <name type="common">Oat</name>
    <dbReference type="NCBI Taxonomy" id="4498"/>
    <lineage>
        <taxon>Eukaryota</taxon>
        <taxon>Viridiplantae</taxon>
        <taxon>Streptophyta</taxon>
        <taxon>Embryophyta</taxon>
        <taxon>Tracheophyta</taxon>
        <taxon>Spermatophyta</taxon>
        <taxon>Magnoliopsida</taxon>
        <taxon>Liliopsida</taxon>
        <taxon>Poales</taxon>
        <taxon>Poaceae</taxon>
        <taxon>BOP clade</taxon>
        <taxon>Pooideae</taxon>
        <taxon>Poodae</taxon>
        <taxon>Poeae</taxon>
        <taxon>Poeae Chloroplast Group 1 (Aveneae type)</taxon>
        <taxon>Aveninae</taxon>
        <taxon>Avena</taxon>
    </lineage>
</organism>
<name>A0ACD5TJY9_AVESA</name>
<protein>
    <submittedName>
        <fullName evidence="1">Uncharacterized protein</fullName>
    </submittedName>
</protein>
<accession>A0ACD5TJY9</accession>
<reference evidence="1" key="1">
    <citation type="submission" date="2021-05" db="EMBL/GenBank/DDBJ databases">
        <authorList>
            <person name="Scholz U."/>
            <person name="Mascher M."/>
            <person name="Fiebig A."/>
        </authorList>
    </citation>
    <scope>NUCLEOTIDE SEQUENCE [LARGE SCALE GENOMIC DNA]</scope>
</reference>
<evidence type="ECO:0000313" key="1">
    <source>
        <dbReference type="EnsemblPlants" id="AVESA.00010b.r2.1AG0068930.1.CDS"/>
    </source>
</evidence>
<keyword evidence="2" id="KW-1185">Reference proteome</keyword>
<proteinExistence type="predicted"/>
<dbReference type="Proteomes" id="UP001732700">
    <property type="component" value="Chromosome 1A"/>
</dbReference>
<sequence length="587" mass="65178">MVTMRNFVGKLLLSFLCITLFEGCMVQSMEYDHTASIECLRDPMKPLYKGGIIQNGEFNNGLMGWSTYRNLKAGVVKSPSGNRFAVVHGASSSLSGTGDAAASQSHSVYQKIQMQGDSHYSLSAWLQVSAGTAHVRAMVKAPNGENITAAAVDAQSGCWTMLKGGMTAHAYHSGQGEVFFESDGSVDIWVDSVSVQPFSFEEWDGHIRQSANKARRSTVKVLAMGVDGEPMANANVSIELLRAGFPFGNTMTKEILDLPAYQKWFFSRFTVATMENEMKWYSTEWSQNQENYRIPDDMLKLAQKNGVKVRGHNVFWDDQNSQIKWVRPMNLDQLKAAMQKRLKSVVSRYAGKLIHWDVVNENLHFNFFETKLGPNASPMIYNQVGQIDRTAILFMNEFNTLEQPMDPNGTPSKYVAKMNLIRGYPGNGGLKLGVGLESHFSTPNLPYVRGALDTLAQLKLPMWMTEVDVVKGPNQVKFLEQVLREGYGHPGVQGIIMWAAWHANGCYVMCLTDNNFNNLPVGTLVDKLIAEWKTHKTAATTDANGFVELDLVHGDYKLTVNHPSLNTAATQTMTVEATSDHTISLKA</sequence>
<evidence type="ECO:0000313" key="2">
    <source>
        <dbReference type="Proteomes" id="UP001732700"/>
    </source>
</evidence>